<evidence type="ECO:0000313" key="2">
    <source>
        <dbReference type="EMBL" id="SAK91713.1"/>
    </source>
</evidence>
<dbReference type="Gene3D" id="3.90.1530.10">
    <property type="entry name" value="Conserved hypothetical protein from pyrococcus furiosus pfu- 392566-001, ParB domain"/>
    <property type="match status" value="1"/>
</dbReference>
<organism evidence="2 3">
    <name type="scientific">Caballeronia calidae</name>
    <dbReference type="NCBI Taxonomy" id="1777139"/>
    <lineage>
        <taxon>Bacteria</taxon>
        <taxon>Pseudomonadati</taxon>
        <taxon>Pseudomonadota</taxon>
        <taxon>Betaproteobacteria</taxon>
        <taxon>Burkholderiales</taxon>
        <taxon>Burkholderiaceae</taxon>
        <taxon>Caballeronia</taxon>
    </lineage>
</organism>
<proteinExistence type="predicted"/>
<dbReference type="Pfam" id="PF08857">
    <property type="entry name" value="ParBc_2"/>
    <property type="match status" value="1"/>
</dbReference>
<keyword evidence="3" id="KW-1185">Reference proteome</keyword>
<name>A0A158DB47_9BURK</name>
<dbReference type="InterPro" id="IPR036086">
    <property type="entry name" value="ParB/Sulfiredoxin_sf"/>
</dbReference>
<dbReference type="Gene3D" id="1.10.8.10">
    <property type="entry name" value="DNA helicase RuvA subunit, C-terminal domain"/>
    <property type="match status" value="1"/>
</dbReference>
<feature type="region of interest" description="Disordered" evidence="1">
    <location>
        <begin position="168"/>
        <end position="205"/>
    </location>
</feature>
<dbReference type="Proteomes" id="UP000071859">
    <property type="component" value="Unassembled WGS sequence"/>
</dbReference>
<dbReference type="CDD" id="cd16390">
    <property type="entry name" value="ParB_N_Srx_like"/>
    <property type="match status" value="1"/>
</dbReference>
<evidence type="ECO:0000256" key="1">
    <source>
        <dbReference type="SAM" id="MobiDB-lite"/>
    </source>
</evidence>
<dbReference type="InterPro" id="IPR014956">
    <property type="entry name" value="ParBc_2"/>
</dbReference>
<feature type="compositionally biased region" description="Basic and acidic residues" evidence="1">
    <location>
        <begin position="192"/>
        <end position="205"/>
    </location>
</feature>
<comment type="caution">
    <text evidence="2">The sequence shown here is derived from an EMBL/GenBank/DDBJ whole genome shotgun (WGS) entry which is preliminary data.</text>
</comment>
<sequence>MKNIKIELLRPTQVTHGLREIRQKTEAYLKLRGHDLQMAIAEKPVPIVMGSGDVPYAIDHHHVATALWLAKVKSVPVVLVKDLSALSTADFWLTLENKRWTHPYNAHGQRVLFSDMSKHIWDLEDDEFRSLSASVRDAGGYEKTSVPLEEFRWADFFRQALPPRERRGVRIARRKGTENGEEQTCDGTSRLSRADRLNGGPHPEERFRLCVQPTAHRDIHTPRNAIRVNDTSLMTVANHSSGFNKSPRTMSSPSLTAASFAASFDA</sequence>
<accession>A0A158DB47</accession>
<dbReference type="AlphaFoldDB" id="A0A158DB47"/>
<dbReference type="EMBL" id="FCOX02000029">
    <property type="protein sequence ID" value="SAK91713.1"/>
    <property type="molecule type" value="Genomic_DNA"/>
</dbReference>
<reference evidence="2" key="1">
    <citation type="submission" date="2016-01" db="EMBL/GenBank/DDBJ databases">
        <authorList>
            <person name="Peeters C."/>
        </authorList>
    </citation>
    <scope>NUCLEOTIDE SEQUENCE</scope>
    <source>
        <strain evidence="2">LMG 29321</strain>
    </source>
</reference>
<gene>
    <name evidence="2" type="ORF">AWB78_04951</name>
</gene>
<protein>
    <submittedName>
        <fullName evidence="2">Chromosome partitioning protein ParB</fullName>
    </submittedName>
</protein>
<evidence type="ECO:0000313" key="3">
    <source>
        <dbReference type="Proteomes" id="UP000071859"/>
    </source>
</evidence>
<dbReference type="SUPFAM" id="SSF110849">
    <property type="entry name" value="ParB/Sulfiredoxin"/>
    <property type="match status" value="1"/>
</dbReference>